<feature type="compositionally biased region" description="Basic residues" evidence="1">
    <location>
        <begin position="508"/>
        <end position="524"/>
    </location>
</feature>
<feature type="compositionally biased region" description="Basic and acidic residues" evidence="1">
    <location>
        <begin position="418"/>
        <end position="428"/>
    </location>
</feature>
<dbReference type="STRING" id="270351.Maq22A_c22055"/>
<organism evidence="2 3">
    <name type="scientific">Methylobacterium aquaticum</name>
    <dbReference type="NCBI Taxonomy" id="270351"/>
    <lineage>
        <taxon>Bacteria</taxon>
        <taxon>Pseudomonadati</taxon>
        <taxon>Pseudomonadota</taxon>
        <taxon>Alphaproteobacteria</taxon>
        <taxon>Hyphomicrobiales</taxon>
        <taxon>Methylobacteriaceae</taxon>
        <taxon>Methylobacterium</taxon>
    </lineage>
</organism>
<feature type="compositionally biased region" description="Basic and acidic residues" evidence="1">
    <location>
        <begin position="198"/>
        <end position="209"/>
    </location>
</feature>
<evidence type="ECO:0008006" key="4">
    <source>
        <dbReference type="Google" id="ProtNLM"/>
    </source>
</evidence>
<feature type="compositionally biased region" description="Basic and acidic residues" evidence="1">
    <location>
        <begin position="384"/>
        <end position="394"/>
    </location>
</feature>
<dbReference type="PATRIC" id="fig|270351.10.peg.4255"/>
<feature type="compositionally biased region" description="Basic residues" evidence="1">
    <location>
        <begin position="168"/>
        <end position="183"/>
    </location>
</feature>
<dbReference type="SUPFAM" id="SSF46565">
    <property type="entry name" value="Chaperone J-domain"/>
    <property type="match status" value="1"/>
</dbReference>
<dbReference type="CDD" id="cd06257">
    <property type="entry name" value="DnaJ"/>
    <property type="match status" value="1"/>
</dbReference>
<reference evidence="3" key="2">
    <citation type="submission" date="2015-01" db="EMBL/GenBank/DDBJ databases">
        <title>Complete genome sequence of Methylobacterium aquaticum strain 22A.</title>
        <authorList>
            <person name="Tani A."/>
            <person name="Ogura Y."/>
            <person name="Hayashi T."/>
        </authorList>
    </citation>
    <scope>NUCLEOTIDE SEQUENCE [LARGE SCALE GENOMIC DNA]</scope>
    <source>
        <strain evidence="3">MA-22A</strain>
    </source>
</reference>
<feature type="compositionally biased region" description="Basic residues" evidence="1">
    <location>
        <begin position="360"/>
        <end position="383"/>
    </location>
</feature>
<gene>
    <name evidence="2" type="ORF">Maq22A_c22055</name>
</gene>
<feature type="compositionally biased region" description="Low complexity" evidence="1">
    <location>
        <begin position="489"/>
        <end position="501"/>
    </location>
</feature>
<dbReference type="Proteomes" id="UP000061432">
    <property type="component" value="Chromosome"/>
</dbReference>
<feature type="region of interest" description="Disordered" evidence="1">
    <location>
        <begin position="1060"/>
        <end position="1079"/>
    </location>
</feature>
<feature type="compositionally biased region" description="Low complexity" evidence="1">
    <location>
        <begin position="294"/>
        <end position="304"/>
    </location>
</feature>
<evidence type="ECO:0000256" key="1">
    <source>
        <dbReference type="SAM" id="MobiDB-lite"/>
    </source>
</evidence>
<feature type="region of interest" description="Disordered" evidence="1">
    <location>
        <begin position="124"/>
        <end position="753"/>
    </location>
</feature>
<dbReference type="EMBL" id="AP014704">
    <property type="protein sequence ID" value="BAQ47405.1"/>
    <property type="molecule type" value="Genomic_DNA"/>
</dbReference>
<feature type="compositionally biased region" description="Low complexity" evidence="1">
    <location>
        <begin position="1066"/>
        <end position="1079"/>
    </location>
</feature>
<dbReference type="InterPro" id="IPR036869">
    <property type="entry name" value="J_dom_sf"/>
</dbReference>
<feature type="compositionally biased region" description="Basic residues" evidence="1">
    <location>
        <begin position="435"/>
        <end position="448"/>
    </location>
</feature>
<dbReference type="KEGG" id="maqu:Maq22A_c22055"/>
<feature type="compositionally biased region" description="Low complexity" evidence="1">
    <location>
        <begin position="607"/>
        <end position="622"/>
    </location>
</feature>
<name>A0A0C6FW08_9HYPH</name>
<feature type="compositionally biased region" description="Basic residues" evidence="1">
    <location>
        <begin position="688"/>
        <end position="699"/>
    </location>
</feature>
<feature type="compositionally biased region" description="Basic residues" evidence="1">
    <location>
        <begin position="531"/>
        <end position="548"/>
    </location>
</feature>
<reference evidence="2 3" key="1">
    <citation type="journal article" date="2015" name="Genome Announc.">
        <title>Complete Genome Sequence of Methylobacterium aquaticum Strain 22A, Isolated from Racomitrium japonicum Moss.</title>
        <authorList>
            <person name="Tani A."/>
            <person name="Ogura Y."/>
            <person name="Hayashi T."/>
            <person name="Kimbara K."/>
        </authorList>
    </citation>
    <scope>NUCLEOTIDE SEQUENCE [LARGE SCALE GENOMIC DNA]</scope>
    <source>
        <strain evidence="2 3">MA-22A</strain>
    </source>
</reference>
<dbReference type="InterPro" id="IPR001623">
    <property type="entry name" value="DnaJ_domain"/>
</dbReference>
<feature type="compositionally biased region" description="Low complexity" evidence="1">
    <location>
        <begin position="54"/>
        <end position="102"/>
    </location>
</feature>
<feature type="compositionally biased region" description="Basic residues" evidence="1">
    <location>
        <begin position="277"/>
        <end position="286"/>
    </location>
</feature>
<feature type="compositionally biased region" description="Basic residues" evidence="1">
    <location>
        <begin position="465"/>
        <end position="480"/>
    </location>
</feature>
<feature type="compositionally biased region" description="Basic residues" evidence="1">
    <location>
        <begin position="305"/>
        <end position="319"/>
    </location>
</feature>
<feature type="compositionally biased region" description="Basic residues" evidence="1">
    <location>
        <begin position="715"/>
        <end position="726"/>
    </location>
</feature>
<feature type="compositionally biased region" description="Basic and acidic residues" evidence="1">
    <location>
        <begin position="649"/>
        <end position="673"/>
    </location>
</feature>
<feature type="compositionally biased region" description="Basic residues" evidence="1">
    <location>
        <begin position="623"/>
        <end position="642"/>
    </location>
</feature>
<feature type="region of interest" description="Disordered" evidence="1">
    <location>
        <begin position="1"/>
        <end position="102"/>
    </location>
</feature>
<evidence type="ECO:0000313" key="2">
    <source>
        <dbReference type="EMBL" id="BAQ47405.1"/>
    </source>
</evidence>
<proteinExistence type="predicted"/>
<evidence type="ECO:0000313" key="3">
    <source>
        <dbReference type="Proteomes" id="UP000061432"/>
    </source>
</evidence>
<sequence length="1302" mass="139534">MPGSSAARCAPPPGSRCCSPTGSACRYGWSRSGSAACRSRPRSRRGSPGPPRPMAASGSTRWRAPASSTRPAPSGSSSARSTPRPSPTSPRAAPAWPSSSSWCGSTWIRASTSTCRCSCARRTCRRPGSARTRRRWAGTPGCASCRRSATPISRSSTPCRARSEAARPPRHREGRMHDRRYRSGNHQQPRGRLGRGRGAADPERLRRGPDPLGGLPRPVRDRRGRPPRPRPGGGPARARGGGVQALHGQSARGAPRQPQLPPGGAVGLHPAPAQVRCRGRARARGHRGGDHRAGLLQRRAAPGGARRRPARRPQGRAHPQRADGGRPRLRPPGPPRGRRQDPGLRSRRRHLRRLGAGDVRRRHGGARHRGRRLPGRRGLRRRDRGLVRGDDRAQRGRSRRPGAPAPPGGARQARPRPGARDRDPDRGRRPGAPGRPHRGTLRRARRAAARAAPPPGRAGDGRCPARSRRPVRRGAGRRRHPGADRAPARRPAVRPAAAVEPRPGRGGGPRRRGPGRAQGRRRRARGDGAHRRGALHPRGRGLRARRLRPAAPGPLHAGDRAQHPDPGEPDEDRASMRGRPAPGDLRGVPGREPADQGQHPARRVHPDPAAAADRPAGAGAALHLRRQRRARGLGHQHRRRAQRAAGDSELAHPPRPGRDRGAARRPRRPEDRPARHRGPPRPPGPRRAAVRRGARRPARGGRSGDRGLRAGAGFRRGRGHRQGRGRPARDDPQPGGRPVTGPSGPAPAEETGVADGRGAALALLGLEPGADERALKSAYARRLKAVRPDVDPEGFQALRAAYESLRGTLVDPGAGAEARPAPTVDPAARDDLLHRLDARRRRGDAAGALAVVDAALSGGLDIAWRESVEDGLFDRLARDPSAGPALLRGLSERFAWGEATTRQEARDAEGLALLRQRIEGMDIADALRGRAEAVRRGEGAPGDTVLLRLLGPYRVGLFDRGLDDAEREVAVEVLNAVIGPLAEVDGLIDARTLAALRGALGAAPLAAAPSAAVAPPAEAAEAASRAPINPPSRWNWSSLGMVWLALVILGNVAKLWEGRSEPPAPAAVSSPSSSPWPVREWATRRSPVEMNFPVHTRQADGRLGLDLSTLLSPEARAVLKAVRIGPPDRKPARLDLAAIEREPIRFAPPGGTTLRVQLVFDDDAVTEFYDFDLAEAVREAEAEDDPASQPSAPEIHFQPKLTVRDGTLYLDLSDILRPANRAGLREIRLRAAPGAPERVLDWDAIAAAPLQPIPTTSERTTLRVVTRSGASSAEQVYDPAALLAAHKRQSERAASPSPEPSR</sequence>
<accession>A0A0C6FW08</accession>
<feature type="compositionally biased region" description="Gly residues" evidence="1">
    <location>
        <begin position="231"/>
        <end position="243"/>
    </location>
</feature>
<feature type="compositionally biased region" description="Basic and acidic residues" evidence="1">
    <location>
        <begin position="557"/>
        <end position="566"/>
    </location>
</feature>
<feature type="region of interest" description="Disordered" evidence="1">
    <location>
        <begin position="1266"/>
        <end position="1302"/>
    </location>
</feature>
<protein>
    <recommendedName>
        <fullName evidence="4">J domain-containing protein</fullName>
    </recommendedName>
</protein>